<dbReference type="EMBL" id="CP154858">
    <property type="protein sequence ID" value="XDT71905.1"/>
    <property type="molecule type" value="Genomic_DNA"/>
</dbReference>
<comment type="subunit">
    <text evidence="5 16">Homodimer.</text>
</comment>
<evidence type="ECO:0000256" key="14">
    <source>
        <dbReference type="ARBA" id="ARBA00038036"/>
    </source>
</evidence>
<comment type="cofactor">
    <cofactor evidence="2">
        <name>K(+)</name>
        <dbReference type="ChEBI" id="CHEBI:29103"/>
    </cofactor>
</comment>
<evidence type="ECO:0000256" key="4">
    <source>
        <dbReference type="ARBA" id="ARBA00005225"/>
    </source>
</evidence>
<comment type="pathway">
    <text evidence="4 16">Cofactor biosynthesis; coenzyme A biosynthesis; CoA from (R)-pantothenate: step 1/5.</text>
</comment>
<comment type="function">
    <text evidence="16">Catalyzes the phosphorylation of pantothenate (Pan), the first step in CoA biosynthesis.</text>
</comment>
<dbReference type="EC" id="2.7.1.33" evidence="6 16"/>
<feature type="binding site" evidence="16">
    <location>
        <position position="121"/>
    </location>
    <ligand>
        <name>ATP</name>
        <dbReference type="ChEBI" id="CHEBI:30616"/>
    </ligand>
</feature>
<evidence type="ECO:0000313" key="17">
    <source>
        <dbReference type="EMBL" id="XDT71905.1"/>
    </source>
</evidence>
<evidence type="ECO:0000256" key="12">
    <source>
        <dbReference type="ARBA" id="ARBA00022958"/>
    </source>
</evidence>
<keyword evidence="11 16" id="KW-0067">ATP-binding</keyword>
<feature type="binding site" evidence="16">
    <location>
        <position position="88"/>
    </location>
    <ligand>
        <name>substrate</name>
    </ligand>
</feature>
<gene>
    <name evidence="16" type="primary">coaX</name>
    <name evidence="17" type="ORF">AAIA72_14030</name>
</gene>
<dbReference type="InterPro" id="IPR004619">
    <property type="entry name" value="Type_III_PanK"/>
</dbReference>
<dbReference type="GO" id="GO:0004594">
    <property type="term" value="F:pantothenate kinase activity"/>
    <property type="evidence" value="ECO:0007669"/>
    <property type="project" value="UniProtKB-UniRule"/>
</dbReference>
<dbReference type="SUPFAM" id="SSF53067">
    <property type="entry name" value="Actin-like ATPase domain"/>
    <property type="match status" value="2"/>
</dbReference>
<accession>A0AB39UUP3</accession>
<dbReference type="KEGG" id="tcd:AAIA72_14030"/>
<evidence type="ECO:0000256" key="16">
    <source>
        <dbReference type="HAMAP-Rule" id="MF_01274"/>
    </source>
</evidence>
<keyword evidence="7 16" id="KW-0963">Cytoplasm</keyword>
<organism evidence="17">
    <name type="scientific">Thermohahella caldifontis</name>
    <dbReference type="NCBI Taxonomy" id="3142973"/>
    <lineage>
        <taxon>Bacteria</taxon>
        <taxon>Pseudomonadati</taxon>
        <taxon>Pseudomonadota</taxon>
        <taxon>Gammaproteobacteria</taxon>
        <taxon>Oceanospirillales</taxon>
        <taxon>Hahellaceae</taxon>
        <taxon>Thermohahella</taxon>
    </lineage>
</organism>
<keyword evidence="9 16" id="KW-0547">Nucleotide-binding</keyword>
<reference evidence="17" key="1">
    <citation type="submission" date="2024-05" db="EMBL/GenBank/DDBJ databases">
        <title>Genome sequencing of novel strain.</title>
        <authorList>
            <person name="Ganbat D."/>
            <person name="Ganbat S."/>
            <person name="Lee S.-J."/>
        </authorList>
    </citation>
    <scope>NUCLEOTIDE SEQUENCE</scope>
    <source>
        <strain evidence="17">SMD15-11</strain>
    </source>
</reference>
<evidence type="ECO:0000256" key="3">
    <source>
        <dbReference type="ARBA" id="ARBA00004496"/>
    </source>
</evidence>
<dbReference type="GO" id="GO:0005524">
    <property type="term" value="F:ATP binding"/>
    <property type="evidence" value="ECO:0007669"/>
    <property type="project" value="UniProtKB-UniRule"/>
</dbReference>
<proteinExistence type="inferred from homology"/>
<dbReference type="PANTHER" id="PTHR34265:SF1">
    <property type="entry name" value="TYPE III PANTOTHENATE KINASE"/>
    <property type="match status" value="1"/>
</dbReference>
<evidence type="ECO:0000256" key="13">
    <source>
        <dbReference type="ARBA" id="ARBA00022993"/>
    </source>
</evidence>
<keyword evidence="16" id="KW-0479">Metal-binding</keyword>
<dbReference type="GO" id="GO:0046872">
    <property type="term" value="F:metal ion binding"/>
    <property type="evidence" value="ECO:0007669"/>
    <property type="project" value="UniProtKB-KW"/>
</dbReference>
<evidence type="ECO:0000256" key="5">
    <source>
        <dbReference type="ARBA" id="ARBA00011738"/>
    </source>
</evidence>
<evidence type="ECO:0000256" key="15">
    <source>
        <dbReference type="ARBA" id="ARBA00040883"/>
    </source>
</evidence>
<dbReference type="NCBIfam" id="TIGR00671">
    <property type="entry name" value="baf"/>
    <property type="match status" value="1"/>
</dbReference>
<evidence type="ECO:0000256" key="9">
    <source>
        <dbReference type="ARBA" id="ARBA00022741"/>
    </source>
</evidence>
<evidence type="ECO:0000256" key="2">
    <source>
        <dbReference type="ARBA" id="ARBA00001958"/>
    </source>
</evidence>
<feature type="active site" description="Proton acceptor" evidence="16">
    <location>
        <position position="97"/>
    </location>
</feature>
<dbReference type="AlphaFoldDB" id="A0AB39UUP3"/>
<dbReference type="RefSeq" id="WP_369600927.1">
    <property type="nucleotide sequence ID" value="NZ_CP154858.1"/>
</dbReference>
<evidence type="ECO:0000256" key="1">
    <source>
        <dbReference type="ARBA" id="ARBA00001206"/>
    </source>
</evidence>
<evidence type="ECO:0000256" key="6">
    <source>
        <dbReference type="ARBA" id="ARBA00012102"/>
    </source>
</evidence>
<protein>
    <recommendedName>
        <fullName evidence="15 16">Type III pantothenate kinase</fullName>
        <ecNumber evidence="6 16">2.7.1.33</ecNumber>
    </recommendedName>
    <alternativeName>
        <fullName evidence="16">PanK-III</fullName>
    </alternativeName>
    <alternativeName>
        <fullName evidence="16">Pantothenic acid kinase</fullName>
    </alternativeName>
</protein>
<feature type="binding site" evidence="16">
    <location>
        <begin position="7"/>
        <end position="14"/>
    </location>
    <ligand>
        <name>ATP</name>
        <dbReference type="ChEBI" id="CHEBI:30616"/>
    </ligand>
</feature>
<evidence type="ECO:0000256" key="8">
    <source>
        <dbReference type="ARBA" id="ARBA00022679"/>
    </source>
</evidence>
<evidence type="ECO:0000256" key="11">
    <source>
        <dbReference type="ARBA" id="ARBA00022840"/>
    </source>
</evidence>
<evidence type="ECO:0000256" key="10">
    <source>
        <dbReference type="ARBA" id="ARBA00022777"/>
    </source>
</evidence>
<evidence type="ECO:0000256" key="7">
    <source>
        <dbReference type="ARBA" id="ARBA00022490"/>
    </source>
</evidence>
<keyword evidence="10 16" id="KW-0418">Kinase</keyword>
<dbReference type="GO" id="GO:0015937">
    <property type="term" value="P:coenzyme A biosynthetic process"/>
    <property type="evidence" value="ECO:0007669"/>
    <property type="project" value="UniProtKB-UniRule"/>
</dbReference>
<comment type="cofactor">
    <cofactor evidence="16">
        <name>NH4(+)</name>
        <dbReference type="ChEBI" id="CHEBI:28938"/>
    </cofactor>
    <cofactor evidence="16">
        <name>K(+)</name>
        <dbReference type="ChEBI" id="CHEBI:29103"/>
    </cofactor>
    <text evidence="16">A monovalent cation. Ammonium or potassium.</text>
</comment>
<keyword evidence="12 16" id="KW-0630">Potassium</keyword>
<keyword evidence="13 16" id="KW-0173">Coenzyme A biosynthesis</keyword>
<comment type="subcellular location">
    <subcellularLocation>
        <location evidence="3 16">Cytoplasm</location>
    </subcellularLocation>
</comment>
<dbReference type="Pfam" id="PF03309">
    <property type="entry name" value="Pan_kinase"/>
    <property type="match status" value="1"/>
</dbReference>
<feature type="binding site" evidence="16">
    <location>
        <position position="118"/>
    </location>
    <ligand>
        <name>K(+)</name>
        <dbReference type="ChEBI" id="CHEBI:29103"/>
    </ligand>
</feature>
<keyword evidence="8 16" id="KW-0808">Transferase</keyword>
<dbReference type="Gene3D" id="3.30.420.40">
    <property type="match status" value="2"/>
</dbReference>
<dbReference type="CDD" id="cd24015">
    <property type="entry name" value="ASKHA_NBD_PanK-III"/>
    <property type="match status" value="1"/>
</dbReference>
<feature type="binding site" evidence="16">
    <location>
        <begin position="95"/>
        <end position="98"/>
    </location>
    <ligand>
        <name>substrate</name>
    </ligand>
</feature>
<feature type="binding site" evidence="16">
    <location>
        <position position="172"/>
    </location>
    <ligand>
        <name>substrate</name>
    </ligand>
</feature>
<dbReference type="InterPro" id="IPR043129">
    <property type="entry name" value="ATPase_NBD"/>
</dbReference>
<sequence length="244" mass="26320">MNWLEVDQGNSRVKWRFRADDLVVTEGTAETPEHVAGLLAAKDLSPGSIALSSVRDPGEISKWQTLFHSSDLWVVQSKAEVPGLVIAYREPRHLGVDRWLAMLAAVRRFPRETLAIVDAGTALTFDVVNREGVHLGGMIAPGLQLMARAVDEGMARVSPDTEIPAVFLGKSTSECVRGGLWAALTGIIEVGLRSVKETGVDRLILTGGDAAGLADVLSLPVTLTLQDDLVLEGVYHARCLEFSQ</sequence>
<dbReference type="GO" id="GO:0005737">
    <property type="term" value="C:cytoplasm"/>
    <property type="evidence" value="ECO:0007669"/>
    <property type="project" value="UniProtKB-SubCell"/>
</dbReference>
<name>A0AB39UUP3_9GAMM</name>
<comment type="similarity">
    <text evidence="14 16">Belongs to the type III pantothenate kinase family.</text>
</comment>
<comment type="catalytic activity">
    <reaction evidence="1 16">
        <text>(R)-pantothenate + ATP = (R)-4'-phosphopantothenate + ADP + H(+)</text>
        <dbReference type="Rhea" id="RHEA:16373"/>
        <dbReference type="ChEBI" id="CHEBI:10986"/>
        <dbReference type="ChEBI" id="CHEBI:15378"/>
        <dbReference type="ChEBI" id="CHEBI:29032"/>
        <dbReference type="ChEBI" id="CHEBI:30616"/>
        <dbReference type="ChEBI" id="CHEBI:456216"/>
        <dbReference type="EC" id="2.7.1.33"/>
    </reaction>
</comment>
<dbReference type="HAMAP" id="MF_01274">
    <property type="entry name" value="Pantothen_kinase_3"/>
    <property type="match status" value="1"/>
</dbReference>
<dbReference type="PANTHER" id="PTHR34265">
    <property type="entry name" value="TYPE III PANTOTHENATE KINASE"/>
    <property type="match status" value="1"/>
</dbReference>